<dbReference type="EMBL" id="JAGGLM010000001">
    <property type="protein sequence ID" value="MBP2031691.1"/>
    <property type="molecule type" value="Genomic_DNA"/>
</dbReference>
<organism evidence="2 3">
    <name type="scientific">Clostridium algifaecis</name>
    <dbReference type="NCBI Taxonomy" id="1472040"/>
    <lineage>
        <taxon>Bacteria</taxon>
        <taxon>Bacillati</taxon>
        <taxon>Bacillota</taxon>
        <taxon>Clostridia</taxon>
        <taxon>Eubacteriales</taxon>
        <taxon>Clostridiaceae</taxon>
        <taxon>Clostridium</taxon>
    </lineage>
</organism>
<evidence type="ECO:0000313" key="2">
    <source>
        <dbReference type="EMBL" id="MBP2031691.1"/>
    </source>
</evidence>
<reference evidence="2 3" key="1">
    <citation type="submission" date="2021-03" db="EMBL/GenBank/DDBJ databases">
        <title>Genomic Encyclopedia of Type Strains, Phase IV (KMG-IV): sequencing the most valuable type-strain genomes for metagenomic binning, comparative biology and taxonomic classification.</title>
        <authorList>
            <person name="Goeker M."/>
        </authorList>
    </citation>
    <scope>NUCLEOTIDE SEQUENCE [LARGE SCALE GENOMIC DNA]</scope>
    <source>
        <strain evidence="2 3">DSM 28783</strain>
    </source>
</reference>
<feature type="transmembrane region" description="Helical" evidence="1">
    <location>
        <begin position="12"/>
        <end position="37"/>
    </location>
</feature>
<sequence length="74" mass="8286">MYKFNIIDKLSIFLIVLAALISGITGILGFNLIEIIFGEPLNFIGRLLYILVGVAGIDILLFLFKAKTKYTLHK</sequence>
<name>A0ABS4KQE6_9CLOT</name>
<keyword evidence="3" id="KW-1185">Reference proteome</keyword>
<dbReference type="Proteomes" id="UP001519307">
    <property type="component" value="Unassembled WGS sequence"/>
</dbReference>
<protein>
    <submittedName>
        <fullName evidence="2">Uncharacterized membrane protein YuzA (DUF378 family)</fullName>
    </submittedName>
</protein>
<feature type="transmembrane region" description="Helical" evidence="1">
    <location>
        <begin position="43"/>
        <end position="64"/>
    </location>
</feature>
<proteinExistence type="predicted"/>
<dbReference type="PANTHER" id="PTHR37304">
    <property type="entry name" value="MEMBRANE PROTEIN-RELATED"/>
    <property type="match status" value="1"/>
</dbReference>
<dbReference type="PANTHER" id="PTHR37304:SF1">
    <property type="entry name" value="MEMBRANE PROTEIN"/>
    <property type="match status" value="1"/>
</dbReference>
<dbReference type="RefSeq" id="WP_209700636.1">
    <property type="nucleotide sequence ID" value="NZ_JAGGLM010000001.1"/>
</dbReference>
<dbReference type="Pfam" id="PF04070">
    <property type="entry name" value="DUF378"/>
    <property type="match status" value="1"/>
</dbReference>
<dbReference type="InterPro" id="IPR007211">
    <property type="entry name" value="DUF378"/>
</dbReference>
<comment type="caution">
    <text evidence="2">The sequence shown here is derived from an EMBL/GenBank/DDBJ whole genome shotgun (WGS) entry which is preliminary data.</text>
</comment>
<evidence type="ECO:0000313" key="3">
    <source>
        <dbReference type="Proteomes" id="UP001519307"/>
    </source>
</evidence>
<keyword evidence="1" id="KW-0472">Membrane</keyword>
<accession>A0ABS4KQE6</accession>
<evidence type="ECO:0000256" key="1">
    <source>
        <dbReference type="SAM" id="Phobius"/>
    </source>
</evidence>
<keyword evidence="1" id="KW-1133">Transmembrane helix</keyword>
<keyword evidence="1" id="KW-0812">Transmembrane</keyword>
<gene>
    <name evidence="2" type="ORF">J2Z42_000356</name>
</gene>